<keyword evidence="4" id="KW-1185">Reference proteome</keyword>
<dbReference type="AlphaFoldDB" id="A0A6B3W2G6"/>
<dbReference type="InterPro" id="IPR036866">
    <property type="entry name" value="RibonucZ/Hydroxyglut_hydro"/>
</dbReference>
<keyword evidence="3" id="KW-0378">Hydrolase</keyword>
<sequence>MKKELRRLKEHIFYKDPEAETDRPIVAAICGKHQTLIVDAGNSPQHAEGFLKELAKEHVANIHMLVLTHWHWDHSFGAKQLNIPAIAHEETKNALERLIPLKWSNEELDQRVAEGTESSFCAEMIKKEYGDNRNITIIPPNITFKKALEVDLGEITCIIEHVGGDHSHDSSVVFVKEEKVLFLGDCLYPDMYSEKWNYTVDRIEALLDKLENYDADTYVMSHQFPLSKEEFLHYANLLRHLANLTVATKGDKEEMITTLSIQLGRDLQEIELLALTYFVNGVHSTQVPVSK</sequence>
<reference evidence="2 5" key="2">
    <citation type="submission" date="2020-07" db="EMBL/GenBank/DDBJ databases">
        <authorList>
            <person name="Feng H."/>
        </authorList>
    </citation>
    <scope>NUCLEOTIDE SEQUENCE [LARGE SCALE GENOMIC DNA]</scope>
    <source>
        <strain evidence="5">s-12</strain>
        <strain evidence="2">S-12</strain>
    </source>
</reference>
<proteinExistence type="predicted"/>
<dbReference type="SUPFAM" id="SSF56281">
    <property type="entry name" value="Metallo-hydrolase/oxidoreductase"/>
    <property type="match status" value="1"/>
</dbReference>
<dbReference type="PANTHER" id="PTHR42951:SF4">
    <property type="entry name" value="ACYL-COENZYME A THIOESTERASE MBLAC2"/>
    <property type="match status" value="1"/>
</dbReference>
<evidence type="ECO:0000313" key="4">
    <source>
        <dbReference type="Proteomes" id="UP000472971"/>
    </source>
</evidence>
<reference evidence="3 4" key="1">
    <citation type="submission" date="2020-02" db="EMBL/GenBank/DDBJ databases">
        <title>Bacillus aquiflavi sp. nov., isolated from yellow water of strong flavor Chinese baijiu in Yibin region of China.</title>
        <authorList>
            <person name="Xie J."/>
        </authorList>
    </citation>
    <scope>NUCLEOTIDE SEQUENCE [LARGE SCALE GENOMIC DNA]</scope>
    <source>
        <strain evidence="3 4">3H-10</strain>
    </source>
</reference>
<comment type="caution">
    <text evidence="3">The sequence shown here is derived from an EMBL/GenBank/DDBJ whole genome shotgun (WGS) entry which is preliminary data.</text>
</comment>
<dbReference type="EMBL" id="JAAIWN010000026">
    <property type="protein sequence ID" value="NEY82086.1"/>
    <property type="molecule type" value="Genomic_DNA"/>
</dbReference>
<dbReference type="InterPro" id="IPR001279">
    <property type="entry name" value="Metallo-B-lactamas"/>
</dbReference>
<dbReference type="Gene3D" id="3.60.15.10">
    <property type="entry name" value="Ribonuclease Z/Hydroxyacylglutathione hydrolase-like"/>
    <property type="match status" value="1"/>
</dbReference>
<dbReference type="SMART" id="SM00849">
    <property type="entry name" value="Lactamase_B"/>
    <property type="match status" value="1"/>
</dbReference>
<dbReference type="PANTHER" id="PTHR42951">
    <property type="entry name" value="METALLO-BETA-LACTAMASE DOMAIN-CONTAINING"/>
    <property type="match status" value="1"/>
</dbReference>
<evidence type="ECO:0000313" key="5">
    <source>
        <dbReference type="Proteomes" id="UP000570010"/>
    </source>
</evidence>
<organism evidence="3 4">
    <name type="scientific">Bacillus aquiflavi</name>
    <dbReference type="NCBI Taxonomy" id="2672567"/>
    <lineage>
        <taxon>Bacteria</taxon>
        <taxon>Bacillati</taxon>
        <taxon>Bacillota</taxon>
        <taxon>Bacilli</taxon>
        <taxon>Bacillales</taxon>
        <taxon>Bacillaceae</taxon>
        <taxon>Bacillus</taxon>
    </lineage>
</organism>
<evidence type="ECO:0000313" key="3">
    <source>
        <dbReference type="EMBL" id="NEY82086.1"/>
    </source>
</evidence>
<dbReference type="GO" id="GO:0016787">
    <property type="term" value="F:hydrolase activity"/>
    <property type="evidence" value="ECO:0007669"/>
    <property type="project" value="UniProtKB-KW"/>
</dbReference>
<dbReference type="Proteomes" id="UP000472971">
    <property type="component" value="Unassembled WGS sequence"/>
</dbReference>
<dbReference type="Pfam" id="PF00753">
    <property type="entry name" value="Lactamase_B"/>
    <property type="match status" value="1"/>
</dbReference>
<dbReference type="Proteomes" id="UP000570010">
    <property type="component" value="Unassembled WGS sequence"/>
</dbReference>
<dbReference type="InterPro" id="IPR050855">
    <property type="entry name" value="NDM-1-like"/>
</dbReference>
<evidence type="ECO:0000259" key="1">
    <source>
        <dbReference type="SMART" id="SM00849"/>
    </source>
</evidence>
<protein>
    <submittedName>
        <fullName evidence="3">MBL fold metallo-hydrolase</fullName>
    </submittedName>
</protein>
<gene>
    <name evidence="3" type="ORF">G4D64_11370</name>
    <name evidence="2" type="ORF">H1Z61_11980</name>
</gene>
<feature type="domain" description="Metallo-beta-lactamase" evidence="1">
    <location>
        <begin position="22"/>
        <end position="222"/>
    </location>
</feature>
<evidence type="ECO:0000313" key="2">
    <source>
        <dbReference type="EMBL" id="MBA4537830.1"/>
    </source>
</evidence>
<accession>A0A6B3W2G6</accession>
<dbReference type="RefSeq" id="WP_163242473.1">
    <property type="nucleotide sequence ID" value="NZ_JAAIWN010000026.1"/>
</dbReference>
<dbReference type="EMBL" id="JACEIO010000028">
    <property type="protein sequence ID" value="MBA4537830.1"/>
    <property type="molecule type" value="Genomic_DNA"/>
</dbReference>
<name>A0A6B3W2G6_9BACI</name>